<accession>D7MNP5</accession>
<dbReference type="Proteomes" id="UP000008694">
    <property type="component" value="Unassembled WGS sequence"/>
</dbReference>
<protein>
    <submittedName>
        <fullName evidence="2">Predicted protein</fullName>
    </submittedName>
</protein>
<dbReference type="PANTHER" id="PTHR45786:SF66">
    <property type="entry name" value="HOOK MOTIF PROTEIN, PUTATIVE-RELATED"/>
    <property type="match status" value="1"/>
</dbReference>
<name>D7MNP5_ARALL</name>
<feature type="compositionally biased region" description="Basic and acidic residues" evidence="1">
    <location>
        <begin position="116"/>
        <end position="140"/>
    </location>
</feature>
<organism evidence="3">
    <name type="scientific">Arabidopsis lyrata subsp. lyrata</name>
    <name type="common">Lyre-leaved rock-cress</name>
    <dbReference type="NCBI Taxonomy" id="81972"/>
    <lineage>
        <taxon>Eukaryota</taxon>
        <taxon>Viridiplantae</taxon>
        <taxon>Streptophyta</taxon>
        <taxon>Embryophyta</taxon>
        <taxon>Tracheophyta</taxon>
        <taxon>Spermatophyta</taxon>
        <taxon>Magnoliopsida</taxon>
        <taxon>eudicotyledons</taxon>
        <taxon>Gunneridae</taxon>
        <taxon>Pentapetalae</taxon>
        <taxon>rosids</taxon>
        <taxon>malvids</taxon>
        <taxon>Brassicales</taxon>
        <taxon>Brassicaceae</taxon>
        <taxon>Camelineae</taxon>
        <taxon>Arabidopsis</taxon>
    </lineage>
</organism>
<gene>
    <name evidence="2" type="ORF">ARALYDRAFT_684420</name>
</gene>
<dbReference type="AlphaFoldDB" id="D7MNP5"/>
<reference evidence="3" key="1">
    <citation type="journal article" date="2011" name="Nat. Genet.">
        <title>The Arabidopsis lyrata genome sequence and the basis of rapid genome size change.</title>
        <authorList>
            <person name="Hu T.T."/>
            <person name="Pattyn P."/>
            <person name="Bakker E.G."/>
            <person name="Cao J."/>
            <person name="Cheng J.-F."/>
            <person name="Clark R.M."/>
            <person name="Fahlgren N."/>
            <person name="Fawcett J.A."/>
            <person name="Grimwood J."/>
            <person name="Gundlach H."/>
            <person name="Haberer G."/>
            <person name="Hollister J.D."/>
            <person name="Ossowski S."/>
            <person name="Ottilar R.P."/>
            <person name="Salamov A.A."/>
            <person name="Schneeberger K."/>
            <person name="Spannagl M."/>
            <person name="Wang X."/>
            <person name="Yang L."/>
            <person name="Nasrallah M.E."/>
            <person name="Bergelson J."/>
            <person name="Carrington J.C."/>
            <person name="Gaut B.S."/>
            <person name="Schmutz J."/>
            <person name="Mayer K.F.X."/>
            <person name="Van de Peer Y."/>
            <person name="Grigoriev I.V."/>
            <person name="Nordborg M."/>
            <person name="Weigel D."/>
            <person name="Guo Y.-L."/>
        </authorList>
    </citation>
    <scope>NUCLEOTIDE SEQUENCE [LARGE SCALE GENOMIC DNA]</scope>
    <source>
        <strain evidence="3">cv. MN47</strain>
    </source>
</reference>
<dbReference type="EMBL" id="GL348720">
    <property type="protein sequence ID" value="EFH40227.1"/>
    <property type="molecule type" value="Genomic_DNA"/>
</dbReference>
<evidence type="ECO:0000313" key="3">
    <source>
        <dbReference type="Proteomes" id="UP000008694"/>
    </source>
</evidence>
<feature type="region of interest" description="Disordered" evidence="1">
    <location>
        <begin position="1"/>
        <end position="164"/>
    </location>
</feature>
<keyword evidence="3" id="KW-1185">Reference proteome</keyword>
<dbReference type="Gramene" id="Al_scaffold_0008_1240">
    <property type="protein sequence ID" value="Al_scaffold_0008_1240"/>
    <property type="gene ID" value="Al_scaffold_0008_1240"/>
</dbReference>
<proteinExistence type="predicted"/>
<evidence type="ECO:0000256" key="1">
    <source>
        <dbReference type="SAM" id="MobiDB-lite"/>
    </source>
</evidence>
<dbReference type="HOGENOM" id="CLU_1162520_0_0_1"/>
<dbReference type="PANTHER" id="PTHR45786">
    <property type="entry name" value="DNA BINDING PROTEIN-LIKE"/>
    <property type="match status" value="1"/>
</dbReference>
<feature type="compositionally biased region" description="Low complexity" evidence="1">
    <location>
        <begin position="141"/>
        <end position="151"/>
    </location>
</feature>
<feature type="compositionally biased region" description="Polar residues" evidence="1">
    <location>
        <begin position="18"/>
        <end position="44"/>
    </location>
</feature>
<feature type="compositionally biased region" description="Polar residues" evidence="1">
    <location>
        <begin position="71"/>
        <end position="102"/>
    </location>
</feature>
<evidence type="ECO:0000313" key="2">
    <source>
        <dbReference type="EMBL" id="EFH40227.1"/>
    </source>
</evidence>
<feature type="compositionally biased region" description="Basic and acidic residues" evidence="1">
    <location>
        <begin position="58"/>
        <end position="70"/>
    </location>
</feature>
<sequence>MAIRSKKKNNQTENQENIPPNSEANPISPMQPNRVSPNSLSDITNVECESPRMKRMRIIKETKDKRKKGESSSAPSTNLDQNLDETTPNVDETTQNGKSNGNGFPCTAASRRKTNVHKEPYMQESRHDNHKEAPSKDHASSSRSHNSLYNSEDAKRTGQLPESKTLRDDIVEDIKKMLNEYNPYSKILRTAKDRFKDTPSSNVQLKLISRRTAGTLHHVKLRGGYLDLKYTIVVFIFKD</sequence>